<sequence length="183" mass="20198">MTESSQSDPAQSIPSAKDSDEHQQRRTGPGASQILKSPREYDGITRSPEVLAAFVSLSSFSISIVILHHYDGVSATAWPFGALTLNSLVAVLTTATCAAPLALLSSALSQGKWLWFTENNKRRRLAILWKDSVIVLVMSHLDTTPEHEIASLRNSGQLLHISEEIRFALERNEGPLVFFEKRN</sequence>
<gene>
    <name evidence="1" type="ORF">BO95DRAFT_510986</name>
</gene>
<proteinExistence type="predicted"/>
<evidence type="ECO:0000313" key="1">
    <source>
        <dbReference type="EMBL" id="RAH49969.1"/>
    </source>
</evidence>
<organism evidence="1 2">
    <name type="scientific">Aspergillus brunneoviolaceus CBS 621.78</name>
    <dbReference type="NCBI Taxonomy" id="1450534"/>
    <lineage>
        <taxon>Eukaryota</taxon>
        <taxon>Fungi</taxon>
        <taxon>Dikarya</taxon>
        <taxon>Ascomycota</taxon>
        <taxon>Pezizomycotina</taxon>
        <taxon>Eurotiomycetes</taxon>
        <taxon>Eurotiomycetidae</taxon>
        <taxon>Eurotiales</taxon>
        <taxon>Aspergillaceae</taxon>
        <taxon>Aspergillus</taxon>
        <taxon>Aspergillus subgen. Circumdati</taxon>
    </lineage>
</organism>
<evidence type="ECO:0000313" key="2">
    <source>
        <dbReference type="Proteomes" id="UP000249057"/>
    </source>
</evidence>
<keyword evidence="2" id="KW-1185">Reference proteome</keyword>
<reference evidence="1" key="1">
    <citation type="submission" date="2018-02" db="EMBL/GenBank/DDBJ databases">
        <title>The genomes of Aspergillus section Nigri reveals drivers in fungal speciation.</title>
        <authorList>
            <consortium name="DOE Joint Genome Institute"/>
            <person name="Vesth T.C."/>
            <person name="Nybo J."/>
            <person name="Theobald S."/>
            <person name="Brandl J."/>
            <person name="Frisvad J.C."/>
            <person name="Nielsen K.F."/>
            <person name="Lyhne E.K."/>
            <person name="Kogle M.E."/>
            <person name="Kuo A."/>
            <person name="Riley R."/>
            <person name="Clum A."/>
            <person name="Nolan M."/>
            <person name="Lipzen A."/>
            <person name="Salamov A."/>
            <person name="Henrissat B."/>
            <person name="Wiebenga A."/>
            <person name="De vries R.P."/>
            <person name="Grigoriev I.V."/>
            <person name="Mortensen U.H."/>
            <person name="Andersen M.R."/>
            <person name="Baker S.E."/>
        </authorList>
    </citation>
    <scope>NUCLEOTIDE SEQUENCE</scope>
    <source>
        <strain evidence="1">CBS 621.78</strain>
    </source>
</reference>
<name>A0ACD1GLI3_9EURO</name>
<protein>
    <submittedName>
        <fullName evidence="1">Uncharacterized protein</fullName>
    </submittedName>
</protein>
<dbReference type="EMBL" id="KZ825315">
    <property type="protein sequence ID" value="RAH49969.1"/>
    <property type="molecule type" value="Genomic_DNA"/>
</dbReference>
<accession>A0ACD1GLI3</accession>
<dbReference type="Proteomes" id="UP000249057">
    <property type="component" value="Unassembled WGS sequence"/>
</dbReference>